<evidence type="ECO:0000313" key="7">
    <source>
        <dbReference type="EMBL" id="ORX96857.1"/>
    </source>
</evidence>
<dbReference type="Proteomes" id="UP000193144">
    <property type="component" value="Unassembled WGS sequence"/>
</dbReference>
<dbReference type="AlphaFoldDB" id="A0A1Y1YFU1"/>
<evidence type="ECO:0000256" key="1">
    <source>
        <dbReference type="ARBA" id="ARBA00006721"/>
    </source>
</evidence>
<gene>
    <name evidence="7" type="ORF">BCR34DRAFT_578395</name>
</gene>
<dbReference type="EMBL" id="MCFA01000246">
    <property type="protein sequence ID" value="ORX96857.1"/>
    <property type="molecule type" value="Genomic_DNA"/>
</dbReference>
<dbReference type="Pfam" id="PF01755">
    <property type="entry name" value="Glyco_transf_25"/>
    <property type="match status" value="1"/>
</dbReference>
<feature type="chain" id="PRO_5012553462" description="Glycosyl transferase family 25 domain-containing protein" evidence="5">
    <location>
        <begin position="31"/>
        <end position="437"/>
    </location>
</feature>
<proteinExistence type="inferred from homology"/>
<dbReference type="PANTHER" id="PTHR10730">
    <property type="entry name" value="PROCOLLAGEN-LYSINE,2-OXOGLUTARATE 5-DIOXYGENASE/GLYCOSYLTRANSFERASE 25 FAMILY MEMBER"/>
    <property type="match status" value="1"/>
</dbReference>
<sequence length="437" mass="49310">MFILPRSSFGLTFLCVTFFSFLVWITSGHGGTSRSPGKARPHSADGVYTNVVVKESASDPIWEIQNRTLGFQKIYAVSMPHRTDKRDYLALMAHMSGLDIEFIDGVNGSMMHPHALPNPWGGDKGAGTYGCWRAHLDIYQKMLQEKIHSALIFEDDADWDVFLRAQLTDFARGTRYLTNATLPMLSPYGDDWDVLTIGHTGVDNKPGRDGSYWVTENDPTVIVESRRTWGRKPDLSVKALNGPHTRLVHTVRKMTGTASYAISMRGASRALYDQSMMPNAEPIDVALSNLCRQERWTKDFCIGSYPMLIGRYRAAGPRDKDSDRRAEANVAEPGSEHQSHSERLEPESEFTVFPVSLNIKRLMMGEMVIPANVPEKDLLKEIDLRTFVLPEGKPVFVRTKEYQLFNQQRNAPPQPKQEEKKAEEIAKSIVPRRHLAS</sequence>
<feature type="compositionally biased region" description="Basic and acidic residues" evidence="4">
    <location>
        <begin position="316"/>
        <end position="327"/>
    </location>
</feature>
<feature type="region of interest" description="Disordered" evidence="4">
    <location>
        <begin position="406"/>
        <end position="437"/>
    </location>
</feature>
<dbReference type="OrthoDB" id="47375at2759"/>
<dbReference type="STRING" id="1231657.A0A1Y1YFU1"/>
<feature type="compositionally biased region" description="Basic and acidic residues" evidence="4">
    <location>
        <begin position="416"/>
        <end position="426"/>
    </location>
</feature>
<evidence type="ECO:0000313" key="8">
    <source>
        <dbReference type="Proteomes" id="UP000193144"/>
    </source>
</evidence>
<comment type="similarity">
    <text evidence="1">Belongs to the glycosyltransferase 25 family.</text>
</comment>
<keyword evidence="5" id="KW-0732">Signal</keyword>
<dbReference type="PANTHER" id="PTHR10730:SF53">
    <property type="entry name" value="GLYCOSYLTRANSFERASE 25 FAMILY MEMBER"/>
    <property type="match status" value="1"/>
</dbReference>
<reference evidence="7 8" key="1">
    <citation type="submission" date="2016-07" db="EMBL/GenBank/DDBJ databases">
        <title>Pervasive Adenine N6-methylation of Active Genes in Fungi.</title>
        <authorList>
            <consortium name="DOE Joint Genome Institute"/>
            <person name="Mondo S.J."/>
            <person name="Dannebaum R.O."/>
            <person name="Kuo R.C."/>
            <person name="Labutti K."/>
            <person name="Haridas S."/>
            <person name="Kuo A."/>
            <person name="Salamov A."/>
            <person name="Ahrendt S.R."/>
            <person name="Lipzen A."/>
            <person name="Sullivan W."/>
            <person name="Andreopoulos W.B."/>
            <person name="Clum A."/>
            <person name="Lindquist E."/>
            <person name="Daum C."/>
            <person name="Ramamoorthy G.K."/>
            <person name="Gryganskyi A."/>
            <person name="Culley D."/>
            <person name="Magnuson J.K."/>
            <person name="James T.Y."/>
            <person name="O'Malley M.A."/>
            <person name="Stajich J.E."/>
            <person name="Spatafora J.W."/>
            <person name="Visel A."/>
            <person name="Grigoriev I.V."/>
        </authorList>
    </citation>
    <scope>NUCLEOTIDE SEQUENCE [LARGE SCALE GENOMIC DNA]</scope>
    <source>
        <strain evidence="7 8">CBS 115471</strain>
    </source>
</reference>
<dbReference type="CDD" id="cd06532">
    <property type="entry name" value="Glyco_transf_25"/>
    <property type="match status" value="1"/>
</dbReference>
<feature type="compositionally biased region" description="Basic and acidic residues" evidence="4">
    <location>
        <begin position="334"/>
        <end position="346"/>
    </location>
</feature>
<feature type="signal peptide" evidence="5">
    <location>
        <begin position="1"/>
        <end position="30"/>
    </location>
</feature>
<comment type="caution">
    <text evidence="7">The sequence shown here is derived from an EMBL/GenBank/DDBJ whole genome shotgun (WGS) entry which is preliminary data.</text>
</comment>
<keyword evidence="2" id="KW-0328">Glycosyltransferase</keyword>
<protein>
    <recommendedName>
        <fullName evidence="6">Glycosyl transferase family 25 domain-containing protein</fullName>
    </recommendedName>
</protein>
<organism evidence="7 8">
    <name type="scientific">Clohesyomyces aquaticus</name>
    <dbReference type="NCBI Taxonomy" id="1231657"/>
    <lineage>
        <taxon>Eukaryota</taxon>
        <taxon>Fungi</taxon>
        <taxon>Dikarya</taxon>
        <taxon>Ascomycota</taxon>
        <taxon>Pezizomycotina</taxon>
        <taxon>Dothideomycetes</taxon>
        <taxon>Pleosporomycetidae</taxon>
        <taxon>Pleosporales</taxon>
        <taxon>Lindgomycetaceae</taxon>
        <taxon>Clohesyomyces</taxon>
    </lineage>
</organism>
<evidence type="ECO:0000256" key="4">
    <source>
        <dbReference type="SAM" id="MobiDB-lite"/>
    </source>
</evidence>
<evidence type="ECO:0000256" key="5">
    <source>
        <dbReference type="SAM" id="SignalP"/>
    </source>
</evidence>
<dbReference type="InterPro" id="IPR050757">
    <property type="entry name" value="Collagen_mod_GT25"/>
</dbReference>
<evidence type="ECO:0000259" key="6">
    <source>
        <dbReference type="Pfam" id="PF01755"/>
    </source>
</evidence>
<dbReference type="InterPro" id="IPR002654">
    <property type="entry name" value="Glyco_trans_25"/>
</dbReference>
<feature type="region of interest" description="Disordered" evidence="4">
    <location>
        <begin position="315"/>
        <end position="347"/>
    </location>
</feature>
<feature type="domain" description="Glycosyl transferase family 25" evidence="6">
    <location>
        <begin position="72"/>
        <end position="158"/>
    </location>
</feature>
<accession>A0A1Y1YFU1</accession>
<keyword evidence="8" id="KW-1185">Reference proteome</keyword>
<dbReference type="GO" id="GO:0016740">
    <property type="term" value="F:transferase activity"/>
    <property type="evidence" value="ECO:0007669"/>
    <property type="project" value="UniProtKB-KW"/>
</dbReference>
<name>A0A1Y1YFU1_9PLEO</name>
<evidence type="ECO:0000256" key="2">
    <source>
        <dbReference type="ARBA" id="ARBA00022676"/>
    </source>
</evidence>
<keyword evidence="3" id="KW-0808">Transferase</keyword>
<evidence type="ECO:0000256" key="3">
    <source>
        <dbReference type="ARBA" id="ARBA00022679"/>
    </source>
</evidence>